<evidence type="ECO:0000313" key="2">
    <source>
        <dbReference type="Proteomes" id="UP000735302"/>
    </source>
</evidence>
<keyword evidence="2" id="KW-1185">Reference proteome</keyword>
<dbReference type="InterPro" id="IPR036259">
    <property type="entry name" value="MFS_trans_sf"/>
</dbReference>
<reference evidence="1 2" key="1">
    <citation type="journal article" date="2021" name="Elife">
        <title>Chloroplast acquisition without the gene transfer in kleptoplastic sea slugs, Plakobranchus ocellatus.</title>
        <authorList>
            <person name="Maeda T."/>
            <person name="Takahashi S."/>
            <person name="Yoshida T."/>
            <person name="Shimamura S."/>
            <person name="Takaki Y."/>
            <person name="Nagai Y."/>
            <person name="Toyoda A."/>
            <person name="Suzuki Y."/>
            <person name="Arimoto A."/>
            <person name="Ishii H."/>
            <person name="Satoh N."/>
            <person name="Nishiyama T."/>
            <person name="Hasebe M."/>
            <person name="Maruyama T."/>
            <person name="Minagawa J."/>
            <person name="Obokata J."/>
            <person name="Shigenobu S."/>
        </authorList>
    </citation>
    <scope>NUCLEOTIDE SEQUENCE [LARGE SCALE GENOMIC DNA]</scope>
</reference>
<organism evidence="1 2">
    <name type="scientific">Plakobranchus ocellatus</name>
    <dbReference type="NCBI Taxonomy" id="259542"/>
    <lineage>
        <taxon>Eukaryota</taxon>
        <taxon>Metazoa</taxon>
        <taxon>Spiralia</taxon>
        <taxon>Lophotrochozoa</taxon>
        <taxon>Mollusca</taxon>
        <taxon>Gastropoda</taxon>
        <taxon>Heterobranchia</taxon>
        <taxon>Euthyneura</taxon>
        <taxon>Panpulmonata</taxon>
        <taxon>Sacoglossa</taxon>
        <taxon>Placobranchoidea</taxon>
        <taxon>Plakobranchidae</taxon>
        <taxon>Plakobranchus</taxon>
    </lineage>
</organism>
<comment type="caution">
    <text evidence="1">The sequence shown here is derived from an EMBL/GenBank/DDBJ whole genome shotgun (WGS) entry which is preliminary data.</text>
</comment>
<dbReference type="Gene3D" id="1.20.1250.20">
    <property type="entry name" value="MFS general substrate transporter like domains"/>
    <property type="match status" value="1"/>
</dbReference>
<dbReference type="SUPFAM" id="SSF103473">
    <property type="entry name" value="MFS general substrate transporter"/>
    <property type="match status" value="1"/>
</dbReference>
<evidence type="ECO:0000313" key="1">
    <source>
        <dbReference type="EMBL" id="GFO04966.1"/>
    </source>
</evidence>
<sequence length="120" mass="12822">MHGLVQVSCPSGVGSQYELCRNALNPTMNKNPRYGGRKLMTVCLLAGGMSTVLLPKAATAHPALIIVFRVITGVSLSGTDSMIQAMWARWAPKFEKASLSSVGYTGRKTHTGDRAITVKS</sequence>
<accession>A0AAV4AE88</accession>
<dbReference type="AlphaFoldDB" id="A0AAV4AE88"/>
<name>A0AAV4AE88_9GAST</name>
<dbReference type="Proteomes" id="UP000735302">
    <property type="component" value="Unassembled WGS sequence"/>
</dbReference>
<dbReference type="GO" id="GO:0022857">
    <property type="term" value="F:transmembrane transporter activity"/>
    <property type="evidence" value="ECO:0007669"/>
    <property type="project" value="InterPro"/>
</dbReference>
<dbReference type="InterPro" id="IPR011701">
    <property type="entry name" value="MFS"/>
</dbReference>
<dbReference type="EMBL" id="BLXT01003745">
    <property type="protein sequence ID" value="GFO04966.1"/>
    <property type="molecule type" value="Genomic_DNA"/>
</dbReference>
<gene>
    <name evidence="1" type="ORF">PoB_003147100</name>
</gene>
<protein>
    <submittedName>
        <fullName evidence="1">Vesicular glutamate transporter 1</fullName>
    </submittedName>
</protein>
<dbReference type="Pfam" id="PF07690">
    <property type="entry name" value="MFS_1"/>
    <property type="match status" value="1"/>
</dbReference>
<proteinExistence type="predicted"/>